<accession>A0ABP6G8C0</accession>
<dbReference type="NCBIfam" id="TIGR00229">
    <property type="entry name" value="sensory_box"/>
    <property type="match status" value="1"/>
</dbReference>
<proteinExistence type="predicted"/>
<sequence>MTFTSGHVHDAASSGEGFDEGNPGFTVPETAADLLDDNAEDLYDNAPCGYLSTYPDGQIAKVNKTLLGWLGRAREDLVGRLRFADLLTVGGKLYHETHLAPMLAVQGRLDGVALELRTADGGRLPVLVSSTVKYGRGGRPLLIRTTIFDATSRHSYERELLRVQREAEKARAEAEQARALAEVERARLQRVVTTLQRTLLPPTLSAPEGMEVSAYYHVASADQVGGDFYDVFPLSEGRWGFFLGDVCGKGADAAAVTSLVRYTLRAAAVYDPDPVAVLNNLNIVLNHEYNGDDPRFCTVVFGIITPASSGFTLGLAVGGHLDPLLLRADGTADYISTRGGLIVGVFPDPHFATTTVHLAPGDALLLYTDGLVEARVDGADGESDARYGDAALRDHTATLAPTTASDLVEGLTGLLTRFGDGLDDDTALLALSVPTPPERDDQ</sequence>
<gene>
    <name evidence="5" type="ORF">GCM10010439_01620</name>
</gene>
<keyword evidence="1" id="KW-0378">Hydrolase</keyword>
<dbReference type="SUPFAM" id="SSF55785">
    <property type="entry name" value="PYP-like sensor domain (PAS domain)"/>
    <property type="match status" value="1"/>
</dbReference>
<feature type="domain" description="PPM-type phosphatase" evidence="4">
    <location>
        <begin position="209"/>
        <end position="433"/>
    </location>
</feature>
<dbReference type="PANTHER" id="PTHR43156:SF2">
    <property type="entry name" value="STAGE II SPORULATION PROTEIN E"/>
    <property type="match status" value="1"/>
</dbReference>
<dbReference type="PANTHER" id="PTHR43156">
    <property type="entry name" value="STAGE II SPORULATION PROTEIN E-RELATED"/>
    <property type="match status" value="1"/>
</dbReference>
<dbReference type="Gene3D" id="3.60.40.10">
    <property type="entry name" value="PPM-type phosphatase domain"/>
    <property type="match status" value="1"/>
</dbReference>
<evidence type="ECO:0000256" key="2">
    <source>
        <dbReference type="SAM" id="Coils"/>
    </source>
</evidence>
<name>A0ABP6G8C0_9ACTN</name>
<keyword evidence="2" id="KW-0175">Coiled coil</keyword>
<feature type="region of interest" description="Disordered" evidence="3">
    <location>
        <begin position="1"/>
        <end position="29"/>
    </location>
</feature>
<evidence type="ECO:0000259" key="4">
    <source>
        <dbReference type="SMART" id="SM00331"/>
    </source>
</evidence>
<evidence type="ECO:0000313" key="6">
    <source>
        <dbReference type="Proteomes" id="UP001501842"/>
    </source>
</evidence>
<dbReference type="Gene3D" id="3.30.450.20">
    <property type="entry name" value="PAS domain"/>
    <property type="match status" value="1"/>
</dbReference>
<dbReference type="SMART" id="SM00331">
    <property type="entry name" value="PP2C_SIG"/>
    <property type="match status" value="1"/>
</dbReference>
<dbReference type="Proteomes" id="UP001501842">
    <property type="component" value="Unassembled WGS sequence"/>
</dbReference>
<evidence type="ECO:0000256" key="1">
    <source>
        <dbReference type="ARBA" id="ARBA00022801"/>
    </source>
</evidence>
<dbReference type="EMBL" id="BAAATZ010000002">
    <property type="protein sequence ID" value="GAA2718509.1"/>
    <property type="molecule type" value="Genomic_DNA"/>
</dbReference>
<evidence type="ECO:0000256" key="3">
    <source>
        <dbReference type="SAM" id="MobiDB-lite"/>
    </source>
</evidence>
<organism evidence="5 6">
    <name type="scientific">Actinocorallia aurantiaca</name>
    <dbReference type="NCBI Taxonomy" id="46204"/>
    <lineage>
        <taxon>Bacteria</taxon>
        <taxon>Bacillati</taxon>
        <taxon>Actinomycetota</taxon>
        <taxon>Actinomycetes</taxon>
        <taxon>Streptosporangiales</taxon>
        <taxon>Thermomonosporaceae</taxon>
        <taxon>Actinocorallia</taxon>
    </lineage>
</organism>
<dbReference type="InterPro" id="IPR036457">
    <property type="entry name" value="PPM-type-like_dom_sf"/>
</dbReference>
<reference evidence="6" key="1">
    <citation type="journal article" date="2019" name="Int. J. Syst. Evol. Microbiol.">
        <title>The Global Catalogue of Microorganisms (GCM) 10K type strain sequencing project: providing services to taxonomists for standard genome sequencing and annotation.</title>
        <authorList>
            <consortium name="The Broad Institute Genomics Platform"/>
            <consortium name="The Broad Institute Genome Sequencing Center for Infectious Disease"/>
            <person name="Wu L."/>
            <person name="Ma J."/>
        </authorList>
    </citation>
    <scope>NUCLEOTIDE SEQUENCE [LARGE SCALE GENOMIC DNA]</scope>
    <source>
        <strain evidence="6">JCM 8201</strain>
    </source>
</reference>
<feature type="coiled-coil region" evidence="2">
    <location>
        <begin position="153"/>
        <end position="191"/>
    </location>
</feature>
<dbReference type="SUPFAM" id="SSF81606">
    <property type="entry name" value="PP2C-like"/>
    <property type="match status" value="1"/>
</dbReference>
<dbReference type="InterPro" id="IPR052016">
    <property type="entry name" value="Bact_Sigma-Reg"/>
</dbReference>
<keyword evidence="6" id="KW-1185">Reference proteome</keyword>
<dbReference type="InterPro" id="IPR035965">
    <property type="entry name" value="PAS-like_dom_sf"/>
</dbReference>
<comment type="caution">
    <text evidence="5">The sequence shown here is derived from an EMBL/GenBank/DDBJ whole genome shotgun (WGS) entry which is preliminary data.</text>
</comment>
<dbReference type="InterPro" id="IPR000014">
    <property type="entry name" value="PAS"/>
</dbReference>
<protein>
    <submittedName>
        <fullName evidence="5">SpoIIE family protein phosphatase</fullName>
    </submittedName>
</protein>
<evidence type="ECO:0000313" key="5">
    <source>
        <dbReference type="EMBL" id="GAA2718509.1"/>
    </source>
</evidence>
<dbReference type="Pfam" id="PF13426">
    <property type="entry name" value="PAS_9"/>
    <property type="match status" value="1"/>
</dbReference>
<dbReference type="Pfam" id="PF07228">
    <property type="entry name" value="SpoIIE"/>
    <property type="match status" value="1"/>
</dbReference>
<dbReference type="CDD" id="cd00130">
    <property type="entry name" value="PAS"/>
    <property type="match status" value="1"/>
</dbReference>
<dbReference type="RefSeq" id="WP_344448093.1">
    <property type="nucleotide sequence ID" value="NZ_BAAATZ010000002.1"/>
</dbReference>
<dbReference type="InterPro" id="IPR001932">
    <property type="entry name" value="PPM-type_phosphatase-like_dom"/>
</dbReference>